<dbReference type="PANTHER" id="PTHR22726">
    <property type="entry name" value="METALLOENDOPEPTIDASE OMA1"/>
    <property type="match status" value="1"/>
</dbReference>
<dbReference type="GO" id="GO:0008237">
    <property type="term" value="F:metallopeptidase activity"/>
    <property type="evidence" value="ECO:0007669"/>
    <property type="project" value="UniProtKB-KW"/>
</dbReference>
<dbReference type="AlphaFoldDB" id="A0ABD4SZ66"/>
<evidence type="ECO:0000313" key="9">
    <source>
        <dbReference type="Proteomes" id="UP000031561"/>
    </source>
</evidence>
<dbReference type="PANTHER" id="PTHR22726:SF1">
    <property type="entry name" value="METALLOENDOPEPTIDASE OMA1, MITOCHONDRIAL"/>
    <property type="match status" value="1"/>
</dbReference>
<dbReference type="GO" id="GO:0046872">
    <property type="term" value="F:metal ion binding"/>
    <property type="evidence" value="ECO:0007669"/>
    <property type="project" value="UniProtKB-KW"/>
</dbReference>
<protein>
    <submittedName>
        <fullName evidence="8">M48 family metallopeptidase</fullName>
    </submittedName>
</protein>
<comment type="caution">
    <text evidence="8">The sequence shown here is derived from an EMBL/GenBank/DDBJ whole genome shotgun (WGS) entry which is preliminary data.</text>
</comment>
<evidence type="ECO:0000256" key="5">
    <source>
        <dbReference type="ARBA" id="ARBA00023049"/>
    </source>
</evidence>
<dbReference type="CDD" id="cd07333">
    <property type="entry name" value="M48C_bepA_like"/>
    <property type="match status" value="1"/>
</dbReference>
<keyword evidence="5 6" id="KW-0482">Metalloprotease</keyword>
<reference evidence="8 9" key="1">
    <citation type="journal article" date="2015" name="Genome Announc.">
        <title>Draft Genome Sequence of Filamentous Marine Cyanobacterium Lyngbya confervoides Strain BDU141951.</title>
        <authorList>
            <person name="Chandrababunaidu M.M."/>
            <person name="Sen D."/>
            <person name="Tripathy S."/>
        </authorList>
    </citation>
    <scope>NUCLEOTIDE SEQUENCE [LARGE SCALE GENOMIC DNA]</scope>
    <source>
        <strain evidence="8 9">BDU141951</strain>
    </source>
</reference>
<sequence length="287" mass="31867">MNSVRRSRHQQIAKRWMSVAVASVVLGSGSLPAQAISWRDFLFRGIQVIQLSNVSPRQEVSLGEQIHSNLQQRGMRLNRDRRLNSYVDQIGQRLSNSVSRSNIPYRFFVVQDDAVNAYATAGGFVYVTTGLMKLADNEAQLASVMAHEVGHIEEKHLIKQIRQATLAQGIAATALGTDRNVLANIGVELLVRRPQSREHEYDADRTGLEILRRAGYATSEAPRFMEKLLSGGRPPTFVSTHPAVSDRIVELRRQIAASPNTGCERTPIPASCGVNNAEYQALVRNRI</sequence>
<dbReference type="Proteomes" id="UP000031561">
    <property type="component" value="Unassembled WGS sequence"/>
</dbReference>
<evidence type="ECO:0000256" key="6">
    <source>
        <dbReference type="RuleBase" id="RU003983"/>
    </source>
</evidence>
<evidence type="ECO:0000256" key="4">
    <source>
        <dbReference type="ARBA" id="ARBA00022833"/>
    </source>
</evidence>
<dbReference type="Gene3D" id="3.30.2010.10">
    <property type="entry name" value="Metalloproteases ('zincins'), catalytic domain"/>
    <property type="match status" value="1"/>
</dbReference>
<evidence type="ECO:0000256" key="3">
    <source>
        <dbReference type="ARBA" id="ARBA00022801"/>
    </source>
</evidence>
<keyword evidence="4 6" id="KW-0862">Zinc</keyword>
<keyword evidence="2" id="KW-0479">Metal-binding</keyword>
<dbReference type="Pfam" id="PF01435">
    <property type="entry name" value="Peptidase_M48"/>
    <property type="match status" value="1"/>
</dbReference>
<dbReference type="InterPro" id="IPR001915">
    <property type="entry name" value="Peptidase_M48"/>
</dbReference>
<evidence type="ECO:0000259" key="7">
    <source>
        <dbReference type="Pfam" id="PF01435"/>
    </source>
</evidence>
<dbReference type="EMBL" id="JTHE03000015">
    <property type="protein sequence ID" value="MCM1981663.1"/>
    <property type="molecule type" value="Genomic_DNA"/>
</dbReference>
<name>A0ABD4SZ66_9CYAN</name>
<proteinExistence type="inferred from homology"/>
<keyword evidence="3 6" id="KW-0378">Hydrolase</keyword>
<accession>A0ABD4SZ66</accession>
<organism evidence="8 9">
    <name type="scientific">Lyngbya confervoides BDU141951</name>
    <dbReference type="NCBI Taxonomy" id="1574623"/>
    <lineage>
        <taxon>Bacteria</taxon>
        <taxon>Bacillati</taxon>
        <taxon>Cyanobacteriota</taxon>
        <taxon>Cyanophyceae</taxon>
        <taxon>Oscillatoriophycideae</taxon>
        <taxon>Oscillatoriales</taxon>
        <taxon>Microcoleaceae</taxon>
        <taxon>Lyngbya</taxon>
    </lineage>
</organism>
<evidence type="ECO:0000256" key="2">
    <source>
        <dbReference type="ARBA" id="ARBA00022723"/>
    </source>
</evidence>
<evidence type="ECO:0000256" key="1">
    <source>
        <dbReference type="ARBA" id="ARBA00022670"/>
    </source>
</evidence>
<keyword evidence="9" id="KW-1185">Reference proteome</keyword>
<comment type="cofactor">
    <cofactor evidence="6">
        <name>Zn(2+)</name>
        <dbReference type="ChEBI" id="CHEBI:29105"/>
    </cofactor>
    <text evidence="6">Binds 1 zinc ion per subunit.</text>
</comment>
<dbReference type="GO" id="GO:0006508">
    <property type="term" value="P:proteolysis"/>
    <property type="evidence" value="ECO:0007669"/>
    <property type="project" value="UniProtKB-KW"/>
</dbReference>
<feature type="domain" description="Peptidase M48" evidence="7">
    <location>
        <begin position="84"/>
        <end position="253"/>
    </location>
</feature>
<keyword evidence="1 6" id="KW-0645">Protease</keyword>
<dbReference type="RefSeq" id="WP_166279521.1">
    <property type="nucleotide sequence ID" value="NZ_JTHE03000015.1"/>
</dbReference>
<evidence type="ECO:0000313" key="8">
    <source>
        <dbReference type="EMBL" id="MCM1981663.1"/>
    </source>
</evidence>
<dbReference type="InterPro" id="IPR051156">
    <property type="entry name" value="Mito/Outer_Membr_Metalloprot"/>
</dbReference>
<gene>
    <name evidence="8" type="ORF">QQ91_0002300</name>
</gene>
<comment type="similarity">
    <text evidence="6">Belongs to the peptidase M48 family.</text>
</comment>